<dbReference type="AlphaFoldDB" id="E3QPU7"/>
<evidence type="ECO:0000256" key="3">
    <source>
        <dbReference type="ARBA" id="ARBA00023136"/>
    </source>
</evidence>
<comment type="subcellular location">
    <subcellularLocation>
        <location evidence="4">Membrane</location>
        <topology evidence="4">Multi-pass membrane protein</topology>
    </subcellularLocation>
</comment>
<reference evidence="6" key="1">
    <citation type="journal article" date="2012" name="Nat. Genet.">
        <title>Lifestyle transitions in plant pathogenic Colletotrichum fungi deciphered by genome and transcriptome analyses.</title>
        <authorList>
            <person name="O'Connell R.J."/>
            <person name="Thon M.R."/>
            <person name="Hacquard S."/>
            <person name="Amyotte S.G."/>
            <person name="Kleemann J."/>
            <person name="Torres M.F."/>
            <person name="Damm U."/>
            <person name="Buiate E.A."/>
            <person name="Epstein L."/>
            <person name="Alkan N."/>
            <person name="Altmueller J."/>
            <person name="Alvarado-Balderrama L."/>
            <person name="Bauser C.A."/>
            <person name="Becker C."/>
            <person name="Birren B.W."/>
            <person name="Chen Z."/>
            <person name="Choi J."/>
            <person name="Crouch J.A."/>
            <person name="Duvick J.P."/>
            <person name="Farman M.A."/>
            <person name="Gan P."/>
            <person name="Heiman D."/>
            <person name="Henrissat B."/>
            <person name="Howard R.J."/>
            <person name="Kabbage M."/>
            <person name="Koch C."/>
            <person name="Kracher B."/>
            <person name="Kubo Y."/>
            <person name="Law A.D."/>
            <person name="Lebrun M.-H."/>
            <person name="Lee Y.-H."/>
            <person name="Miyara I."/>
            <person name="Moore N."/>
            <person name="Neumann U."/>
            <person name="Nordstroem K."/>
            <person name="Panaccione D.G."/>
            <person name="Panstruga R."/>
            <person name="Place M."/>
            <person name="Proctor R.H."/>
            <person name="Prusky D."/>
            <person name="Rech G."/>
            <person name="Reinhardt R."/>
            <person name="Rollins J.A."/>
            <person name="Rounsley S."/>
            <person name="Schardl C.L."/>
            <person name="Schwartz D.C."/>
            <person name="Shenoy N."/>
            <person name="Shirasu K."/>
            <person name="Sikhakolli U.R."/>
            <person name="Stueber K."/>
            <person name="Sukno S.A."/>
            <person name="Sweigard J.A."/>
            <person name="Takano Y."/>
            <person name="Takahara H."/>
            <person name="Trail F."/>
            <person name="van der Does H.C."/>
            <person name="Voll L.M."/>
            <person name="Will I."/>
            <person name="Young S."/>
            <person name="Zeng Q."/>
            <person name="Zhang J."/>
            <person name="Zhou S."/>
            <person name="Dickman M.B."/>
            <person name="Schulze-Lefert P."/>
            <person name="Ver Loren van Themaat E."/>
            <person name="Ma L.-J."/>
            <person name="Vaillancourt L.J."/>
        </authorList>
    </citation>
    <scope>NUCLEOTIDE SEQUENCE [LARGE SCALE GENOMIC DNA]</scope>
    <source>
        <strain evidence="6">M1.001 / M2 / FGSC 10212</strain>
    </source>
</reference>
<dbReference type="InterPro" id="IPR007274">
    <property type="entry name" value="Cop_transporter"/>
</dbReference>
<organism evidence="6">
    <name type="scientific">Colletotrichum graminicola (strain M1.001 / M2 / FGSC 10212)</name>
    <name type="common">Maize anthracnose fungus</name>
    <name type="synonym">Glomerella graminicola</name>
    <dbReference type="NCBI Taxonomy" id="645133"/>
    <lineage>
        <taxon>Eukaryota</taxon>
        <taxon>Fungi</taxon>
        <taxon>Dikarya</taxon>
        <taxon>Ascomycota</taxon>
        <taxon>Pezizomycotina</taxon>
        <taxon>Sordariomycetes</taxon>
        <taxon>Hypocreomycetidae</taxon>
        <taxon>Glomerellales</taxon>
        <taxon>Glomerellaceae</taxon>
        <taxon>Colletotrichum</taxon>
        <taxon>Colletotrichum graminicola species complex</taxon>
    </lineage>
</organism>
<keyword evidence="3 4" id="KW-0472">Membrane</keyword>
<dbReference type="RefSeq" id="XP_008096894.1">
    <property type="nucleotide sequence ID" value="XM_008098703.1"/>
</dbReference>
<evidence type="ECO:0000256" key="1">
    <source>
        <dbReference type="ARBA" id="ARBA00022692"/>
    </source>
</evidence>
<dbReference type="GO" id="GO:0005375">
    <property type="term" value="F:copper ion transmembrane transporter activity"/>
    <property type="evidence" value="ECO:0007669"/>
    <property type="project" value="UniProtKB-UniRule"/>
</dbReference>
<dbReference type="Pfam" id="PF04145">
    <property type="entry name" value="Ctr"/>
    <property type="match status" value="1"/>
</dbReference>
<keyword evidence="6" id="KW-1185">Reference proteome</keyword>
<dbReference type="STRING" id="645133.E3QPU7"/>
<evidence type="ECO:0000256" key="4">
    <source>
        <dbReference type="RuleBase" id="RU367022"/>
    </source>
</evidence>
<keyword evidence="2 4" id="KW-1133">Transmembrane helix</keyword>
<dbReference type="GO" id="GO:0016020">
    <property type="term" value="C:membrane"/>
    <property type="evidence" value="ECO:0007669"/>
    <property type="project" value="UniProtKB-SubCell"/>
</dbReference>
<accession>E3QPU7</accession>
<evidence type="ECO:0000256" key="2">
    <source>
        <dbReference type="ARBA" id="ARBA00022989"/>
    </source>
</evidence>
<dbReference type="OrthoDB" id="161814at2759"/>
<keyword evidence="4" id="KW-0186">Copper</keyword>
<gene>
    <name evidence="5" type="ORF">GLRG_08018</name>
</gene>
<keyword evidence="4" id="KW-0187">Copper transport</keyword>
<dbReference type="GeneID" id="24413383"/>
<proteinExistence type="inferred from homology"/>
<dbReference type="Proteomes" id="UP000008782">
    <property type="component" value="Unassembled WGS sequence"/>
</dbReference>
<dbReference type="eggNOG" id="KOG3386">
    <property type="taxonomic scope" value="Eukaryota"/>
</dbReference>
<sequence>MDHSSAESPACKVSMLWNWNTVDACFLAESWQIKNHGMMAASCIGVVLLVVAHECLRRLGKEYDGIILRQVQRQVANLSADFQSSEKGKRLCATEPSACASPPQALTFRASPLQQLARAIIHAVAFGVAYIIMLLAMYFNGYVIISIIIGAGLGKFLCDWFVVRIQIGGTGVGEGEGSKGIDETTVCCS</sequence>
<dbReference type="PANTHER" id="PTHR12483">
    <property type="entry name" value="SOLUTE CARRIER FAMILY 31 COPPER TRANSPORTERS"/>
    <property type="match status" value="1"/>
</dbReference>
<dbReference type="EMBL" id="GG697365">
    <property type="protein sequence ID" value="EFQ32874.1"/>
    <property type="molecule type" value="Genomic_DNA"/>
</dbReference>
<name>E3QPU7_COLGM</name>
<keyword evidence="4" id="KW-0406">Ion transport</keyword>
<protein>
    <recommendedName>
        <fullName evidence="4">Copper transport protein</fullName>
    </recommendedName>
</protein>
<dbReference type="PANTHER" id="PTHR12483:SF79">
    <property type="entry name" value="COPPER TRANSPORT PROTEIN"/>
    <property type="match status" value="1"/>
</dbReference>
<dbReference type="VEuPathDB" id="FungiDB:GLRG_08018"/>
<dbReference type="HOGENOM" id="CLU_079690_0_2_1"/>
<keyword evidence="4" id="KW-0813">Transport</keyword>
<evidence type="ECO:0000313" key="5">
    <source>
        <dbReference type="EMBL" id="EFQ32874.1"/>
    </source>
</evidence>
<comment type="similarity">
    <text evidence="4">Belongs to the copper transporter (Ctr) (TC 1.A.56) family. SLC31A subfamily.</text>
</comment>
<feature type="transmembrane region" description="Helical" evidence="4">
    <location>
        <begin position="37"/>
        <end position="56"/>
    </location>
</feature>
<keyword evidence="1 4" id="KW-0812">Transmembrane</keyword>
<evidence type="ECO:0000313" key="6">
    <source>
        <dbReference type="Proteomes" id="UP000008782"/>
    </source>
</evidence>